<evidence type="ECO:0000256" key="1">
    <source>
        <dbReference type="ARBA" id="ARBA00005696"/>
    </source>
</evidence>
<proteinExistence type="inferred from homology"/>
<dbReference type="GO" id="GO:0061651">
    <property type="term" value="F:Atg12 conjugating enzyme activity"/>
    <property type="evidence" value="ECO:0007669"/>
    <property type="project" value="TreeGrafter"/>
</dbReference>
<dbReference type="GO" id="GO:0000045">
    <property type="term" value="P:autophagosome assembly"/>
    <property type="evidence" value="ECO:0007669"/>
    <property type="project" value="TreeGrafter"/>
</dbReference>
<dbReference type="PANTHER" id="PTHR14957">
    <property type="entry name" value="UBIQUITIN-LIKE-CONJUGATING ENZYME ATG10"/>
    <property type="match status" value="1"/>
</dbReference>
<keyword evidence="5" id="KW-0072">Autophagy</keyword>
<dbReference type="GO" id="GO:0005829">
    <property type="term" value="C:cytosol"/>
    <property type="evidence" value="ECO:0007669"/>
    <property type="project" value="TreeGrafter"/>
</dbReference>
<dbReference type="GO" id="GO:0000422">
    <property type="term" value="P:autophagy of mitochondrion"/>
    <property type="evidence" value="ECO:0007669"/>
    <property type="project" value="TreeGrafter"/>
</dbReference>
<dbReference type="Pfam" id="PF03987">
    <property type="entry name" value="Autophagy_act_C"/>
    <property type="match status" value="1"/>
</dbReference>
<keyword evidence="4" id="KW-0833">Ubl conjugation pathway</keyword>
<dbReference type="Gene3D" id="3.30.1460.50">
    <property type="match status" value="1"/>
</dbReference>
<accession>A0A6V7NMW8</accession>
<evidence type="ECO:0000256" key="5">
    <source>
        <dbReference type="ARBA" id="ARBA00023006"/>
    </source>
</evidence>
<organism evidence="7">
    <name type="scientific">Ananas comosus var. bracteatus</name>
    <name type="common">red pineapple</name>
    <dbReference type="NCBI Taxonomy" id="296719"/>
    <lineage>
        <taxon>Eukaryota</taxon>
        <taxon>Viridiplantae</taxon>
        <taxon>Streptophyta</taxon>
        <taxon>Embryophyta</taxon>
        <taxon>Tracheophyta</taxon>
        <taxon>Spermatophyta</taxon>
        <taxon>Magnoliopsida</taxon>
        <taxon>Liliopsida</taxon>
        <taxon>Poales</taxon>
        <taxon>Bromeliaceae</taxon>
        <taxon>Bromelioideae</taxon>
        <taxon>Ananas</taxon>
    </lineage>
</organism>
<dbReference type="AlphaFoldDB" id="A0A6V7NMW8"/>
<dbReference type="EMBL" id="LR862140">
    <property type="protein sequence ID" value="CAD1819898.1"/>
    <property type="molecule type" value="Genomic_DNA"/>
</dbReference>
<evidence type="ECO:0000256" key="3">
    <source>
        <dbReference type="ARBA" id="ARBA00022679"/>
    </source>
</evidence>
<reference evidence="7" key="1">
    <citation type="submission" date="2020-07" db="EMBL/GenBank/DDBJ databases">
        <authorList>
            <person name="Lin J."/>
        </authorList>
    </citation>
    <scope>NUCLEOTIDE SEQUENCE</scope>
</reference>
<dbReference type="PANTHER" id="PTHR14957:SF1">
    <property type="entry name" value="UBIQUITIN-LIKE-CONJUGATING ENZYME ATG10"/>
    <property type="match status" value="1"/>
</dbReference>
<name>A0A6V7NMW8_ANACO</name>
<evidence type="ECO:0000256" key="6">
    <source>
        <dbReference type="ARBA" id="ARBA00029833"/>
    </source>
</evidence>
<keyword evidence="3" id="KW-0808">Transferase</keyword>
<dbReference type="GO" id="GO:0032446">
    <property type="term" value="P:protein modification by small protein conjugation"/>
    <property type="evidence" value="ECO:0007669"/>
    <property type="project" value="TreeGrafter"/>
</dbReference>
<dbReference type="InterPro" id="IPR007135">
    <property type="entry name" value="Atg3/Atg10"/>
</dbReference>
<evidence type="ECO:0000256" key="2">
    <source>
        <dbReference type="ARBA" id="ARBA00021099"/>
    </source>
</evidence>
<evidence type="ECO:0000313" key="7">
    <source>
        <dbReference type="EMBL" id="CAD1819898.1"/>
    </source>
</evidence>
<sequence>MGSSSLWNGTLSPDEFNTAATALAKRWKETDSTLPEWIWIPCQRMGVSSSNVEGYLALEKVYRHRGSEEDKADDNCSVDEGLVDDDATLVCGNNDDLHVYDFHIVYSYSYRVPILYFRGYQSVCLLQEHPCFLFSYLVIETEISDCIISVDGHPLSLDEIVMDLPPHSSNTLKESKWTFLTQEEHPYLNRPWYMLHPCGISDWMKLLLVDGVSNEGSKTPQYLPAWLSVIGQAVGLRIPLELHHKP</sequence>
<protein>
    <recommendedName>
        <fullName evidence="2">Ubiquitin-like-conjugating enzyme ATG10</fullName>
    </recommendedName>
    <alternativeName>
        <fullName evidence="6">Autophagy-related protein 10</fullName>
    </alternativeName>
</protein>
<evidence type="ECO:0000256" key="4">
    <source>
        <dbReference type="ARBA" id="ARBA00022786"/>
    </source>
</evidence>
<gene>
    <name evidence="7" type="ORF">CB5_LOCUS3109</name>
</gene>
<comment type="similarity">
    <text evidence="1">Belongs to the ATG10 family.</text>
</comment>